<feature type="domain" description="D-isomer specific 2-hydroxyacid dehydrogenase catalytic" evidence="7">
    <location>
        <begin position="3"/>
        <end position="315"/>
    </location>
</feature>
<comment type="similarity">
    <text evidence="1 6">Belongs to the D-isomer specific 2-hydroxyacid dehydrogenase family.</text>
</comment>
<dbReference type="InterPro" id="IPR006139">
    <property type="entry name" value="D-isomer_2_OHA_DH_cat_dom"/>
</dbReference>
<keyword evidence="2" id="KW-0028">Amino-acid biosynthesis</keyword>
<dbReference type="EMBL" id="JAGINU010000001">
    <property type="protein sequence ID" value="MBP2368268.1"/>
    <property type="molecule type" value="Genomic_DNA"/>
</dbReference>
<evidence type="ECO:0000256" key="3">
    <source>
        <dbReference type="ARBA" id="ARBA00023002"/>
    </source>
</evidence>
<protein>
    <submittedName>
        <fullName evidence="9">D-3-phosphoglycerate dehydrogenase</fullName>
        <ecNumber evidence="9">1.1.1.95</ecNumber>
    </submittedName>
</protein>
<keyword evidence="3 6" id="KW-0560">Oxidoreductase</keyword>
<sequence length="399" mass="42339">MKVLLLENIHPGAAAAFERAGFEVDARPGSLSGDELLDAVSGVQLLGIRSNTSVTADVLDAAKDLQAVGCFCIGTNQVDLAPAAERGIAVFNAPYSNTRSVVELVLGEIVVLARRLTEKTQRMHEGVWDKSARGSHEFRGRTLGIVGYGNIGTQLSNMAEAVGLRVIFYDTADRLAHGNARRVPTVDALLEEADIVSIHVDGRPGNAGLFGAEQFAKMKPRSMFINASRGMVIDELALRENILSGHIAGAAVDVFPIEPKAQGDVFDSPLRGLDNVILTPHIGGSTQEAQEGIGHFVSTKMLDFVTGGATPLSVNLPNVSAPRPPGVFRTGYLHRSAPGVLADTNRLLADAGVNVTGQALSTSGELGYVLTDTDRALPDDVLSTLRTGPQTVWLRSYEL</sequence>
<dbReference type="Pfam" id="PF00389">
    <property type="entry name" value="2-Hacid_dh"/>
    <property type="match status" value="1"/>
</dbReference>
<dbReference type="GO" id="GO:0004617">
    <property type="term" value="F:phosphoglycerate dehydrogenase activity"/>
    <property type="evidence" value="ECO:0007669"/>
    <property type="project" value="UniProtKB-EC"/>
</dbReference>
<dbReference type="InterPro" id="IPR045865">
    <property type="entry name" value="ACT-like_dom_sf"/>
</dbReference>
<feature type="domain" description="D-isomer specific 2-hydroxyacid dehydrogenase NAD-binding" evidence="8">
    <location>
        <begin position="109"/>
        <end position="283"/>
    </location>
</feature>
<dbReference type="SUPFAM" id="SSF51735">
    <property type="entry name" value="NAD(P)-binding Rossmann-fold domains"/>
    <property type="match status" value="1"/>
</dbReference>
<dbReference type="NCBIfam" id="NF008759">
    <property type="entry name" value="PRK11790.1"/>
    <property type="match status" value="1"/>
</dbReference>
<dbReference type="Proteomes" id="UP001519295">
    <property type="component" value="Unassembled WGS sequence"/>
</dbReference>
<keyword evidence="10" id="KW-1185">Reference proteome</keyword>
<proteinExistence type="inferred from homology"/>
<evidence type="ECO:0000313" key="10">
    <source>
        <dbReference type="Proteomes" id="UP001519295"/>
    </source>
</evidence>
<dbReference type="PANTHER" id="PTHR42789">
    <property type="entry name" value="D-ISOMER SPECIFIC 2-HYDROXYACID DEHYDROGENASE FAMILY PROTEIN (AFU_ORTHOLOGUE AFUA_6G10090)"/>
    <property type="match status" value="1"/>
</dbReference>
<evidence type="ECO:0000256" key="1">
    <source>
        <dbReference type="ARBA" id="ARBA00005854"/>
    </source>
</evidence>
<gene>
    <name evidence="9" type="ORF">JOF36_003964</name>
</gene>
<evidence type="ECO:0000256" key="4">
    <source>
        <dbReference type="ARBA" id="ARBA00023027"/>
    </source>
</evidence>
<dbReference type="SUPFAM" id="SSF52283">
    <property type="entry name" value="Formate/glycerate dehydrogenase catalytic domain-like"/>
    <property type="match status" value="1"/>
</dbReference>
<comment type="pathway">
    <text evidence="5">Amino-acid biosynthesis.</text>
</comment>
<keyword evidence="4" id="KW-0520">NAD</keyword>
<evidence type="ECO:0000256" key="2">
    <source>
        <dbReference type="ARBA" id="ARBA00022605"/>
    </source>
</evidence>
<evidence type="ECO:0000256" key="6">
    <source>
        <dbReference type="RuleBase" id="RU003719"/>
    </source>
</evidence>
<dbReference type="RefSeq" id="WP_210028841.1">
    <property type="nucleotide sequence ID" value="NZ_JAGINU010000001.1"/>
</dbReference>
<comment type="caution">
    <text evidence="9">The sequence shown here is derived from an EMBL/GenBank/DDBJ whole genome shotgun (WGS) entry which is preliminary data.</text>
</comment>
<dbReference type="SUPFAM" id="SSF55021">
    <property type="entry name" value="ACT-like"/>
    <property type="match status" value="1"/>
</dbReference>
<accession>A0ABS4VWH7</accession>
<dbReference type="PROSITE" id="PS00065">
    <property type="entry name" value="D_2_HYDROXYACID_DH_1"/>
    <property type="match status" value="1"/>
</dbReference>
<dbReference type="InterPro" id="IPR029752">
    <property type="entry name" value="D-isomer_DH_CS1"/>
</dbReference>
<reference evidence="9 10" key="1">
    <citation type="submission" date="2021-03" db="EMBL/GenBank/DDBJ databases">
        <title>Sequencing the genomes of 1000 actinobacteria strains.</title>
        <authorList>
            <person name="Klenk H.-P."/>
        </authorList>
    </citation>
    <scope>NUCLEOTIDE SEQUENCE [LARGE SCALE GENOMIC DNA]</scope>
    <source>
        <strain evidence="9 10">DSM 45256</strain>
    </source>
</reference>
<dbReference type="EC" id="1.1.1.95" evidence="9"/>
<dbReference type="InterPro" id="IPR006140">
    <property type="entry name" value="D-isomer_DH_NAD-bd"/>
</dbReference>
<evidence type="ECO:0000259" key="8">
    <source>
        <dbReference type="Pfam" id="PF02826"/>
    </source>
</evidence>
<name>A0ABS4VWH7_9PSEU</name>
<evidence type="ECO:0000256" key="5">
    <source>
        <dbReference type="ARBA" id="ARBA00029440"/>
    </source>
</evidence>
<dbReference type="Pfam" id="PF02826">
    <property type="entry name" value="2-Hacid_dh_C"/>
    <property type="match status" value="1"/>
</dbReference>
<dbReference type="Gene3D" id="3.30.70.260">
    <property type="match status" value="1"/>
</dbReference>
<dbReference type="InterPro" id="IPR036291">
    <property type="entry name" value="NAD(P)-bd_dom_sf"/>
</dbReference>
<dbReference type="CDD" id="cd12176">
    <property type="entry name" value="PGDH_3"/>
    <property type="match status" value="1"/>
</dbReference>
<evidence type="ECO:0000259" key="7">
    <source>
        <dbReference type="Pfam" id="PF00389"/>
    </source>
</evidence>
<dbReference type="InterPro" id="IPR050857">
    <property type="entry name" value="D-2-hydroxyacid_DH"/>
</dbReference>
<dbReference type="PANTHER" id="PTHR42789:SF1">
    <property type="entry name" value="D-ISOMER SPECIFIC 2-HYDROXYACID DEHYDROGENASE FAMILY PROTEIN (AFU_ORTHOLOGUE AFUA_6G10090)"/>
    <property type="match status" value="1"/>
</dbReference>
<dbReference type="Gene3D" id="3.40.50.720">
    <property type="entry name" value="NAD(P)-binding Rossmann-like Domain"/>
    <property type="match status" value="2"/>
</dbReference>
<organism evidence="9 10">
    <name type="scientific">Pseudonocardia parietis</name>
    <dbReference type="NCBI Taxonomy" id="570936"/>
    <lineage>
        <taxon>Bacteria</taxon>
        <taxon>Bacillati</taxon>
        <taxon>Actinomycetota</taxon>
        <taxon>Actinomycetes</taxon>
        <taxon>Pseudonocardiales</taxon>
        <taxon>Pseudonocardiaceae</taxon>
        <taxon>Pseudonocardia</taxon>
    </lineage>
</organism>
<evidence type="ECO:0000313" key="9">
    <source>
        <dbReference type="EMBL" id="MBP2368268.1"/>
    </source>
</evidence>